<dbReference type="PANTHER" id="PTHR31973">
    <property type="entry name" value="POLYPROTEIN, PUTATIVE-RELATED"/>
    <property type="match status" value="1"/>
</dbReference>
<feature type="domain" description="MULE transposase" evidence="3">
    <location>
        <begin position="334"/>
        <end position="428"/>
    </location>
</feature>
<reference evidence="4" key="3">
    <citation type="submission" date="2000-04" db="EMBL/GenBank/DDBJ databases">
        <authorList>
            <person name="EU Arabidopsis sequencing project"/>
        </authorList>
    </citation>
    <scope>NUCLEOTIDE SEQUENCE</scope>
</reference>
<evidence type="ECO:0000259" key="3">
    <source>
        <dbReference type="Pfam" id="PF10551"/>
    </source>
</evidence>
<evidence type="ECO:0000259" key="2">
    <source>
        <dbReference type="Pfam" id="PF10532"/>
    </source>
</evidence>
<feature type="domain" description="Transposase MuDR plant" evidence="1">
    <location>
        <begin position="214"/>
        <end position="281"/>
    </location>
</feature>
<dbReference type="GO" id="GO:0005576">
    <property type="term" value="C:extracellular region"/>
    <property type="evidence" value="ECO:0007669"/>
    <property type="project" value="InterPro"/>
</dbReference>
<dbReference type="InterPro" id="IPR018290">
    <property type="entry name" value="MULE_transposase_N"/>
</dbReference>
<gene>
    <name evidence="4" type="primary">F7M19_60</name>
</gene>
<reference key="1">
    <citation type="journal article" date="2000" name="Nature">
        <title>Sequence and analysis of chromosome 3 of the plant Arabidopsis thaliana.</title>
        <authorList>
            <consortium name="European Union Chromosome 3 Arabidopsis Sequencing Consortium"/>
            <consortium name="Institute for Genomic Research"/>
            <consortium name="Kazusa DNA Research Institute"/>
            <person name="Salanoubat M."/>
            <person name="Lemcke K."/>
            <person name="Rieger M."/>
            <person name="Ansorge W."/>
            <person name="Unseld M."/>
            <person name="Fartmann B."/>
            <person name="Valle G."/>
            <person name="Blocker H."/>
            <person name="Perez-Alonso M."/>
            <person name="Obermaier B."/>
            <person name="Delseny M."/>
            <person name="Boutry M."/>
            <person name="Grivell L.A."/>
            <person name="Mache R."/>
            <person name="Puigdomenech P."/>
            <person name="De Simone V."/>
            <person name="Choisne N."/>
            <person name="Artiguenave F."/>
            <person name="Robert C."/>
            <person name="Brottier P."/>
            <person name="Wincker P."/>
            <person name="Cattolico L."/>
            <person name="Weissenbach J."/>
            <person name="Saurin W."/>
            <person name="Quetier F."/>
            <person name="Schafer M."/>
            <person name="Muller-Auer S."/>
            <person name="Gabel C."/>
            <person name="Fuchs M."/>
            <person name="Benes V."/>
            <person name="Wurmbach E."/>
            <person name="Drzonek H."/>
            <person name="Erfle H."/>
            <person name="Jordan N."/>
            <person name="Bangert S."/>
            <person name="Wiedelmann R."/>
            <person name="Kranz H."/>
            <person name="Voss H."/>
            <person name="Holland R."/>
            <person name="Brandt P."/>
            <person name="Nyakatura G."/>
            <person name="Vezzi A."/>
            <person name="D'Angelo M."/>
            <person name="Pallavicini A."/>
            <person name="Toppo S."/>
            <person name="Simionati B."/>
            <person name="Conrad A."/>
            <person name="Hornischer K."/>
            <person name="Kauer G."/>
            <person name="Lohnert T.H."/>
            <person name="Nordsiek G."/>
            <person name="Reichelt J."/>
            <person name="Scharfe M."/>
            <person name="Schon O."/>
            <person name="Bargues M."/>
            <person name="Terol J."/>
            <person name="Climent J."/>
            <person name="Navarro P."/>
            <person name="Collado C."/>
            <person name="Perez-Perez A."/>
            <person name="Ottenwalder B."/>
            <person name="Duchemin D."/>
            <person name="Cooke R."/>
            <person name="Laudie M."/>
            <person name="Berger-Llauro C."/>
            <person name="Purnelle B."/>
            <person name="Masuy D."/>
            <person name="de Haan M."/>
            <person name="Maarse A.C."/>
            <person name="Alcaraz J.P."/>
            <person name="Cottet A."/>
            <person name="Casacuberta E."/>
            <person name="Monfort A."/>
            <person name="Argiriou A."/>
            <person name="flores M."/>
            <person name="Liguori R."/>
            <person name="Vitale D."/>
            <person name="Mannhaupt G."/>
            <person name="Haase D."/>
            <person name="Schoof H."/>
            <person name="Rudd S."/>
            <person name="Zaccaria P."/>
            <person name="Mewes H.W."/>
            <person name="Mayer K.F."/>
            <person name="Kaul S."/>
            <person name="Town C.D."/>
            <person name="Koo H.L."/>
            <person name="Tallon L.J."/>
            <person name="Jenkins J."/>
            <person name="Rooney T."/>
            <person name="Rizzo M."/>
            <person name="Walts A."/>
            <person name="Utterback T."/>
            <person name="Fujii C.Y."/>
            <person name="Shea T.P."/>
            <person name="Creasy T.H."/>
            <person name="Haas B."/>
            <person name="Maiti R."/>
            <person name="Wu D."/>
            <person name="Peterson J."/>
            <person name="Van Aken S."/>
            <person name="Pai G."/>
            <person name="Militscher J."/>
            <person name="Sellers P."/>
            <person name="Gill J.E."/>
            <person name="Feldblyum T.V."/>
            <person name="Preuss D."/>
            <person name="Lin X."/>
            <person name="Nierman W.C."/>
            <person name="Salzberg S.L."/>
            <person name="White O."/>
            <person name="Venter J.C."/>
            <person name="Fraser C.M."/>
            <person name="Kaneko T."/>
            <person name="Nakamura Y."/>
            <person name="Sato S."/>
            <person name="Kato T."/>
            <person name="Asamizu E."/>
            <person name="Sasamoto S."/>
            <person name="Kimura T."/>
            <person name="Idesawa K."/>
            <person name="Kawashima K."/>
            <person name="Kishida Y."/>
            <person name="Kiyokawa C."/>
            <person name="Kohara M."/>
            <person name="Matsumoto M."/>
            <person name="Matsuno A."/>
            <person name="Muraki A."/>
            <person name="Nakayama S."/>
            <person name="Nakazaki N."/>
            <person name="Shinpo S."/>
            <person name="Takeuchi C."/>
            <person name="Wada T."/>
            <person name="Watanabe A."/>
            <person name="Yamada M."/>
            <person name="Yasuda M."/>
            <person name="Tabata S."/>
        </authorList>
    </citation>
    <scope>NUCLEOTIDE SEQUENCE [LARGE SCALE GENOMIC DNA]</scope>
    <source>
        <strain>cv. Columbia</strain>
    </source>
</reference>
<feature type="domain" description="MULE transposase N-terminal all-beta" evidence="2">
    <location>
        <begin position="56"/>
        <end position="166"/>
    </location>
</feature>
<evidence type="ECO:0000259" key="1">
    <source>
        <dbReference type="Pfam" id="PF03108"/>
    </source>
</evidence>
<dbReference type="AlphaFoldDB" id="Q9M256"/>
<dbReference type="Pfam" id="PF10532">
    <property type="entry name" value="Plant_all_beta"/>
    <property type="match status" value="1"/>
</dbReference>
<dbReference type="EMBL" id="AL138643">
    <property type="protein sequence ID" value="CAB86476.1"/>
    <property type="molecule type" value="Genomic_DNA"/>
</dbReference>
<dbReference type="InterPro" id="IPR018289">
    <property type="entry name" value="MULE_transposase_dom"/>
</dbReference>
<dbReference type="Pfam" id="PF10551">
    <property type="entry name" value="MULE"/>
    <property type="match status" value="1"/>
</dbReference>
<sequence length="608" mass="70155">MSNNHRTFIHFDYGGNYLKSGDEVQWISSEEVRRALLMKAPIEEINYLALVDKIGRKMMLDTTTSEMRFSYMPISVNPKKPIYISNDDDLLCYLEWNKIEFSVLHVELVKDDGENQRSEQIRVSEGGEVGASNKEFVSCGITRRDHDDVMILYESELCEQNKQVENSEAVACEEQEEMACEEREEMACVEREDGMDNQGIGVCKRVNKEWEDGVNLTIGQEFGSKKAVQDLLEKGAHKNCFEYDIMKSDPMLYVVKCTGKKFGCKWFVRVAKVKNSECFSVRTYNKMHSCYRSTTKITNEGTISFVELDEKKNFQYLFFALGACIEGFNAMRKVIIVDATHLKIAQGGVLVVALAQDLEHHHYPIDFGVLDGEKDVSWSWFFEKLKSVIPDSSELVFVSDRNQSLMKSQRELYPLSQHGCCIYHLCQNVKGACNYSKKKVVGKKFMECAKAYTEAEFLKLYGDFKERYPAAAVYQDKHVEEKKWSRCCFPGARYNIDTSNSVESINHVFVNARKLRLLPMINAIVEKVAEWFNKHRKTTAETPSSQMMVPLVESELHSRCEEAKLLPMFELNSFFLEYNVIGIDGVDYLVDLKNKTCYRKRFDIDRMH</sequence>
<evidence type="ECO:0000313" key="4">
    <source>
        <dbReference type="EMBL" id="CAB86476.1"/>
    </source>
</evidence>
<organism evidence="4">
    <name type="scientific">Arabidopsis thaliana</name>
    <name type="common">Mouse-ear cress</name>
    <dbReference type="NCBI Taxonomy" id="3702"/>
    <lineage>
        <taxon>Eukaryota</taxon>
        <taxon>Viridiplantae</taxon>
        <taxon>Streptophyta</taxon>
        <taxon>Embryophyta</taxon>
        <taxon>Tracheophyta</taxon>
        <taxon>Spermatophyta</taxon>
        <taxon>Magnoliopsida</taxon>
        <taxon>eudicotyledons</taxon>
        <taxon>Gunneridae</taxon>
        <taxon>Pentapetalae</taxon>
        <taxon>rosids</taxon>
        <taxon>malvids</taxon>
        <taxon>Brassicales</taxon>
        <taxon>Brassicaceae</taxon>
        <taxon>Camelineae</taxon>
        <taxon>Arabidopsis</taxon>
    </lineage>
</organism>
<dbReference type="PANTHER" id="PTHR31973:SF195">
    <property type="entry name" value="MUDR FAMILY TRANSPOSASE"/>
    <property type="match status" value="1"/>
</dbReference>
<dbReference type="Pfam" id="PF03108">
    <property type="entry name" value="DBD_Tnp_Mut"/>
    <property type="match status" value="1"/>
</dbReference>
<dbReference type="PROSITE" id="PS00338">
    <property type="entry name" value="SOMATOTROPIN_2"/>
    <property type="match status" value="1"/>
</dbReference>
<reference evidence="4" key="2">
    <citation type="submission" date="2000-02" db="EMBL/GenBank/DDBJ databases">
        <authorList>
            <person name="Nyakatura G."/>
            <person name="Fartmann B."/>
            <person name="Dauner D."/>
            <person name="Sterr W."/>
            <person name="Holland R."/>
            <person name="Weichselgartner M."/>
            <person name="Mewes H.W."/>
            <person name="Rudd S."/>
            <person name="Lemcke K."/>
            <person name="Mayer K.F.X."/>
            <person name="Quetier F."/>
            <person name="Salanoubat M."/>
        </authorList>
    </citation>
    <scope>NUCLEOTIDE SEQUENCE</scope>
</reference>
<dbReference type="GO" id="GO:0005179">
    <property type="term" value="F:hormone activity"/>
    <property type="evidence" value="ECO:0007669"/>
    <property type="project" value="InterPro"/>
</dbReference>
<accession>Q9M256</accession>
<proteinExistence type="predicted"/>
<dbReference type="PIR" id="T47363">
    <property type="entry name" value="T47363"/>
</dbReference>
<name>Q9M256_ARATH</name>
<dbReference type="InterPro" id="IPR018116">
    <property type="entry name" value="Somatotropin_CS"/>
</dbReference>
<protein>
    <submittedName>
        <fullName evidence="4">Uncharacterized protein F7M19_60</fullName>
    </submittedName>
</protein>
<dbReference type="InterPro" id="IPR004332">
    <property type="entry name" value="Transposase_MuDR"/>
</dbReference>